<name>A0AC59YVG8_RANTA</name>
<evidence type="ECO:0000313" key="1">
    <source>
        <dbReference type="EMBL" id="CAN0010711.1"/>
    </source>
</evidence>
<proteinExistence type="predicted"/>
<organism evidence="1 2">
    <name type="scientific">Rangifer tarandus platyrhynchus</name>
    <name type="common">Svalbard reindeer</name>
    <dbReference type="NCBI Taxonomy" id="3082113"/>
    <lineage>
        <taxon>Eukaryota</taxon>
        <taxon>Metazoa</taxon>
        <taxon>Chordata</taxon>
        <taxon>Craniata</taxon>
        <taxon>Vertebrata</taxon>
        <taxon>Euteleostomi</taxon>
        <taxon>Mammalia</taxon>
        <taxon>Eutheria</taxon>
        <taxon>Laurasiatheria</taxon>
        <taxon>Artiodactyla</taxon>
        <taxon>Ruminantia</taxon>
        <taxon>Pecora</taxon>
        <taxon>Cervidae</taxon>
        <taxon>Odocoileinae</taxon>
        <taxon>Rangifer</taxon>
    </lineage>
</organism>
<reference evidence="1" key="1">
    <citation type="submission" date="2023-05" db="EMBL/GenBank/DDBJ databases">
        <authorList>
            <consortium name="ELIXIR-Norway"/>
        </authorList>
    </citation>
    <scope>NUCLEOTIDE SEQUENCE</scope>
</reference>
<dbReference type="Proteomes" id="UP001162501">
    <property type="component" value="Chromosome 20"/>
</dbReference>
<accession>A0AC59YVG8</accession>
<reference evidence="1" key="2">
    <citation type="submission" date="2025-03" db="EMBL/GenBank/DDBJ databases">
        <authorList>
            <consortium name="ELIXIR-Norway"/>
            <consortium name="Elixir Norway"/>
        </authorList>
    </citation>
    <scope>NUCLEOTIDE SEQUENCE</scope>
</reference>
<evidence type="ECO:0000313" key="2">
    <source>
        <dbReference type="Proteomes" id="UP001162501"/>
    </source>
</evidence>
<sequence length="100" mass="10920">MLAHLVVGSRGVLCCLGSASALGRLCCPGSGEWIFLGEPATSYGLNQNFLPLPQPKRVVLFFFHSVSAALGVIVLPISQGFKIVFFREGSRWTFVFFPEQ</sequence>
<dbReference type="EMBL" id="OX596104">
    <property type="protein sequence ID" value="CAN0010711.1"/>
    <property type="molecule type" value="Genomic_DNA"/>
</dbReference>
<gene>
    <name evidence="1" type="ORF">MRATA1EN22A_LOCUS10707</name>
</gene>
<protein>
    <submittedName>
        <fullName evidence="1">Uncharacterized protein</fullName>
    </submittedName>
</protein>